<dbReference type="GO" id="GO:0000976">
    <property type="term" value="F:transcription cis-regulatory region binding"/>
    <property type="evidence" value="ECO:0007669"/>
    <property type="project" value="TreeGrafter"/>
</dbReference>
<accession>A0A1Y1XPK1</accession>
<dbReference type="GO" id="GO:0045944">
    <property type="term" value="P:positive regulation of transcription by RNA polymerase II"/>
    <property type="evidence" value="ECO:0007669"/>
    <property type="project" value="TreeGrafter"/>
</dbReference>
<organism evidence="4 5">
    <name type="scientific">Anaeromyces robustus</name>
    <dbReference type="NCBI Taxonomy" id="1754192"/>
    <lineage>
        <taxon>Eukaryota</taxon>
        <taxon>Fungi</taxon>
        <taxon>Fungi incertae sedis</taxon>
        <taxon>Chytridiomycota</taxon>
        <taxon>Chytridiomycota incertae sedis</taxon>
        <taxon>Neocallimastigomycetes</taxon>
        <taxon>Neocallimastigales</taxon>
        <taxon>Neocallimastigaceae</taxon>
        <taxon>Anaeromyces</taxon>
    </lineage>
</organism>
<dbReference type="Proteomes" id="UP000193944">
    <property type="component" value="Unassembled WGS sequence"/>
</dbReference>
<evidence type="ECO:0000313" key="4">
    <source>
        <dbReference type="EMBL" id="ORX87446.1"/>
    </source>
</evidence>
<evidence type="ECO:0000256" key="1">
    <source>
        <dbReference type="ARBA" id="ARBA00022737"/>
    </source>
</evidence>
<dbReference type="EMBL" id="MCFG01000008">
    <property type="protein sequence ID" value="ORX87446.1"/>
    <property type="molecule type" value="Genomic_DNA"/>
</dbReference>
<dbReference type="Gene3D" id="1.25.40.20">
    <property type="entry name" value="Ankyrin repeat-containing domain"/>
    <property type="match status" value="2"/>
</dbReference>
<dbReference type="PANTHER" id="PTHR24193">
    <property type="entry name" value="ANKYRIN REPEAT PROTEIN"/>
    <property type="match status" value="1"/>
</dbReference>
<dbReference type="SUPFAM" id="SSF48403">
    <property type="entry name" value="Ankyrin repeat"/>
    <property type="match status" value="2"/>
</dbReference>
<keyword evidence="5" id="KW-1185">Reference proteome</keyword>
<evidence type="ECO:0000256" key="3">
    <source>
        <dbReference type="PROSITE-ProRule" id="PRU00023"/>
    </source>
</evidence>
<comment type="caution">
    <text evidence="4">The sequence shown here is derived from an EMBL/GenBank/DDBJ whole genome shotgun (WGS) entry which is preliminary data.</text>
</comment>
<dbReference type="Pfam" id="PF12796">
    <property type="entry name" value="Ank_2"/>
    <property type="match status" value="2"/>
</dbReference>
<reference evidence="4 5" key="2">
    <citation type="submission" date="2016-08" db="EMBL/GenBank/DDBJ databases">
        <title>Pervasive Adenine N6-methylation of Active Genes in Fungi.</title>
        <authorList>
            <consortium name="DOE Joint Genome Institute"/>
            <person name="Mondo S.J."/>
            <person name="Dannebaum R.O."/>
            <person name="Kuo R.C."/>
            <person name="Labutti K."/>
            <person name="Haridas S."/>
            <person name="Kuo A."/>
            <person name="Salamov A."/>
            <person name="Ahrendt S.R."/>
            <person name="Lipzen A."/>
            <person name="Sullivan W."/>
            <person name="Andreopoulos W.B."/>
            <person name="Clum A."/>
            <person name="Lindquist E."/>
            <person name="Daum C."/>
            <person name="Ramamoorthy G.K."/>
            <person name="Gryganskyi A."/>
            <person name="Culley D."/>
            <person name="Magnuson J.K."/>
            <person name="James T.Y."/>
            <person name="O'Malley M.A."/>
            <person name="Stajich J.E."/>
            <person name="Spatafora J.W."/>
            <person name="Visel A."/>
            <person name="Grigoriev I.V."/>
        </authorList>
    </citation>
    <scope>NUCLEOTIDE SEQUENCE [LARGE SCALE GENOMIC DNA]</scope>
    <source>
        <strain evidence="4 5">S4</strain>
    </source>
</reference>
<name>A0A1Y1XPK1_9FUNG</name>
<dbReference type="GO" id="GO:0005634">
    <property type="term" value="C:nucleus"/>
    <property type="evidence" value="ECO:0007669"/>
    <property type="project" value="TreeGrafter"/>
</dbReference>
<protein>
    <submittedName>
        <fullName evidence="4">Ankyrin</fullName>
    </submittedName>
</protein>
<gene>
    <name evidence="4" type="ORF">BCR32DRAFT_324429</name>
</gene>
<dbReference type="InterPro" id="IPR050663">
    <property type="entry name" value="Ankyrin-SOCS_Box"/>
</dbReference>
<dbReference type="SMART" id="SM00248">
    <property type="entry name" value="ANK"/>
    <property type="match status" value="5"/>
</dbReference>
<dbReference type="STRING" id="1754192.A0A1Y1XPK1"/>
<sequence>METIEYLVNNGVDVNCKNKLGISNLDLFISEGYTFLSLLLSYNNNILLNIPNLQGETPLITLIKINTYTDEEKEDIIDCLIKKGSDVNFIDNLGNSPLVYAIQKKSLSIVNLLIKNEANLNYIIKSRNQSILMYAIELEEMEIIHILIEYGADINFKNSEGDSAIKMASQKGKLDIFEYLVKYDINNFNSQVINEIISEERLDLLIILVNNHLDINIKDENENTPLVYAFKNRQPDIVKYLIENGADIYNKNKQGETIEQLNYKYFYEFGWHKSYNTIHNLIKKRNKT</sequence>
<proteinExistence type="predicted"/>
<keyword evidence="1" id="KW-0677">Repeat</keyword>
<dbReference type="OrthoDB" id="2146204at2759"/>
<feature type="repeat" description="ANK" evidence="3">
    <location>
        <begin position="93"/>
        <end position="125"/>
    </location>
</feature>
<reference evidence="4 5" key="1">
    <citation type="submission" date="2016-08" db="EMBL/GenBank/DDBJ databases">
        <title>A Parts List for Fungal Cellulosomes Revealed by Comparative Genomics.</title>
        <authorList>
            <consortium name="DOE Joint Genome Institute"/>
            <person name="Haitjema C.H."/>
            <person name="Gilmore S.P."/>
            <person name="Henske J.K."/>
            <person name="Solomon K.V."/>
            <person name="De Groot R."/>
            <person name="Kuo A."/>
            <person name="Mondo S.J."/>
            <person name="Salamov A.A."/>
            <person name="Labutti K."/>
            <person name="Zhao Z."/>
            <person name="Chiniquy J."/>
            <person name="Barry K."/>
            <person name="Brewer H.M."/>
            <person name="Purvine S.O."/>
            <person name="Wright A.T."/>
            <person name="Boxma B."/>
            <person name="Van Alen T."/>
            <person name="Hackstein J.H."/>
            <person name="Baker S.E."/>
            <person name="Grigoriev I.V."/>
            <person name="O'Malley M.A."/>
        </authorList>
    </citation>
    <scope>NUCLEOTIDE SEQUENCE [LARGE SCALE GENOMIC DNA]</scope>
    <source>
        <strain evidence="4 5">S4</strain>
    </source>
</reference>
<dbReference type="InterPro" id="IPR036770">
    <property type="entry name" value="Ankyrin_rpt-contain_sf"/>
</dbReference>
<dbReference type="PANTHER" id="PTHR24193:SF121">
    <property type="entry name" value="ADA2A-CONTAINING COMPLEX COMPONENT 3, ISOFORM D"/>
    <property type="match status" value="1"/>
</dbReference>
<dbReference type="PROSITE" id="PS50297">
    <property type="entry name" value="ANK_REP_REGION"/>
    <property type="match status" value="3"/>
</dbReference>
<feature type="repeat" description="ANK" evidence="3">
    <location>
        <begin position="127"/>
        <end position="159"/>
    </location>
</feature>
<evidence type="ECO:0000313" key="5">
    <source>
        <dbReference type="Proteomes" id="UP000193944"/>
    </source>
</evidence>
<evidence type="ECO:0000256" key="2">
    <source>
        <dbReference type="ARBA" id="ARBA00023043"/>
    </source>
</evidence>
<keyword evidence="2 3" id="KW-0040">ANK repeat</keyword>
<dbReference type="AlphaFoldDB" id="A0A1Y1XPK1"/>
<dbReference type="PROSITE" id="PS50088">
    <property type="entry name" value="ANK_REPEAT"/>
    <property type="match status" value="3"/>
</dbReference>
<dbReference type="InterPro" id="IPR002110">
    <property type="entry name" value="Ankyrin_rpt"/>
</dbReference>
<feature type="repeat" description="ANK" evidence="3">
    <location>
        <begin position="221"/>
        <end position="253"/>
    </location>
</feature>